<evidence type="ECO:0000313" key="1">
    <source>
        <dbReference type="EMBL" id="MBA0720167.1"/>
    </source>
</evidence>
<dbReference type="AlphaFoldDB" id="A0A7J9A7W4"/>
<comment type="caution">
    <text evidence="1">The sequence shown here is derived from an EMBL/GenBank/DDBJ whole genome shotgun (WGS) entry which is preliminary data.</text>
</comment>
<accession>A0A7J9A7W4</accession>
<name>A0A7J9A7W4_9ROSI</name>
<protein>
    <submittedName>
        <fullName evidence="1">Uncharacterized protein</fullName>
    </submittedName>
</protein>
<proteinExistence type="predicted"/>
<reference evidence="1 2" key="1">
    <citation type="journal article" date="2019" name="Genome Biol. Evol.">
        <title>Insights into the evolution of the New World diploid cottons (Gossypium, subgenus Houzingenia) based on genome sequencing.</title>
        <authorList>
            <person name="Grover C.E."/>
            <person name="Arick M.A. 2nd"/>
            <person name="Thrash A."/>
            <person name="Conover J.L."/>
            <person name="Sanders W.S."/>
            <person name="Peterson D.G."/>
            <person name="Frelichowski J.E."/>
            <person name="Scheffler J.A."/>
            <person name="Scheffler B.E."/>
            <person name="Wendel J.F."/>
        </authorList>
    </citation>
    <scope>NUCLEOTIDE SEQUENCE [LARGE SCALE GENOMIC DNA]</scope>
    <source>
        <strain evidence="1">4</strain>
        <tissue evidence="1">Leaf</tissue>
    </source>
</reference>
<keyword evidence="2" id="KW-1185">Reference proteome</keyword>
<dbReference type="Proteomes" id="UP000593574">
    <property type="component" value="Unassembled WGS sequence"/>
</dbReference>
<dbReference type="EMBL" id="JABEZV010000009">
    <property type="protein sequence ID" value="MBA0720167.1"/>
    <property type="molecule type" value="Genomic_DNA"/>
</dbReference>
<sequence>MWRWSVEAAKSESNKAKKYFRMEFVDKEQEDTCKDLDFGALETDLQANRKLLGCLQLQLPDAASGASSFFNFFTAKILRAINSSGAVKYHTFWARTASVHVQFTTCVRH</sequence>
<gene>
    <name evidence="1" type="ORF">Golax_007799</name>
</gene>
<evidence type="ECO:0000313" key="2">
    <source>
        <dbReference type="Proteomes" id="UP000593574"/>
    </source>
</evidence>
<organism evidence="1 2">
    <name type="scientific">Gossypium laxum</name>
    <dbReference type="NCBI Taxonomy" id="34288"/>
    <lineage>
        <taxon>Eukaryota</taxon>
        <taxon>Viridiplantae</taxon>
        <taxon>Streptophyta</taxon>
        <taxon>Embryophyta</taxon>
        <taxon>Tracheophyta</taxon>
        <taxon>Spermatophyta</taxon>
        <taxon>Magnoliopsida</taxon>
        <taxon>eudicotyledons</taxon>
        <taxon>Gunneridae</taxon>
        <taxon>Pentapetalae</taxon>
        <taxon>rosids</taxon>
        <taxon>malvids</taxon>
        <taxon>Malvales</taxon>
        <taxon>Malvaceae</taxon>
        <taxon>Malvoideae</taxon>
        <taxon>Gossypium</taxon>
    </lineage>
</organism>